<dbReference type="PANTHER" id="PTHR11075">
    <property type="entry name" value="PEPTIDE CHAIN RELEASE FACTOR"/>
    <property type="match status" value="1"/>
</dbReference>
<dbReference type="GO" id="GO:0016150">
    <property type="term" value="F:translation release factor activity, codon nonspecific"/>
    <property type="evidence" value="ECO:0007669"/>
    <property type="project" value="TreeGrafter"/>
</dbReference>
<keyword evidence="4" id="KW-1185">Reference proteome</keyword>
<dbReference type="Proteomes" id="UP000799776">
    <property type="component" value="Unassembled WGS sequence"/>
</dbReference>
<evidence type="ECO:0000259" key="2">
    <source>
        <dbReference type="Pfam" id="PF00472"/>
    </source>
</evidence>
<evidence type="ECO:0000256" key="1">
    <source>
        <dbReference type="SAM" id="MobiDB-lite"/>
    </source>
</evidence>
<evidence type="ECO:0000313" key="3">
    <source>
        <dbReference type="EMBL" id="KAF2085426.1"/>
    </source>
</evidence>
<dbReference type="InterPro" id="IPR000352">
    <property type="entry name" value="Pep_chain_release_fac_I"/>
</dbReference>
<dbReference type="SUPFAM" id="SSF110916">
    <property type="entry name" value="Peptidyl-tRNA hydrolase domain-like"/>
    <property type="match status" value="1"/>
</dbReference>
<dbReference type="GO" id="GO:0070126">
    <property type="term" value="P:mitochondrial translational termination"/>
    <property type="evidence" value="ECO:0007669"/>
    <property type="project" value="TreeGrafter"/>
</dbReference>
<dbReference type="Gene3D" id="3.30.160.20">
    <property type="match status" value="1"/>
</dbReference>
<reference evidence="3" key="1">
    <citation type="journal article" date="2020" name="Stud. Mycol.">
        <title>101 Dothideomycetes genomes: a test case for predicting lifestyles and emergence of pathogens.</title>
        <authorList>
            <person name="Haridas S."/>
            <person name="Albert R."/>
            <person name="Binder M."/>
            <person name="Bloem J."/>
            <person name="Labutti K."/>
            <person name="Salamov A."/>
            <person name="Andreopoulos B."/>
            <person name="Baker S."/>
            <person name="Barry K."/>
            <person name="Bills G."/>
            <person name="Bluhm B."/>
            <person name="Cannon C."/>
            <person name="Castanera R."/>
            <person name="Culley D."/>
            <person name="Daum C."/>
            <person name="Ezra D."/>
            <person name="Gonzalez J."/>
            <person name="Henrissat B."/>
            <person name="Kuo A."/>
            <person name="Liang C."/>
            <person name="Lipzen A."/>
            <person name="Lutzoni F."/>
            <person name="Magnuson J."/>
            <person name="Mondo S."/>
            <person name="Nolan M."/>
            <person name="Ohm R."/>
            <person name="Pangilinan J."/>
            <person name="Park H.-J."/>
            <person name="Ramirez L."/>
            <person name="Alfaro M."/>
            <person name="Sun H."/>
            <person name="Tritt A."/>
            <person name="Yoshinaga Y."/>
            <person name="Zwiers L.-H."/>
            <person name="Turgeon B."/>
            <person name="Goodwin S."/>
            <person name="Spatafora J."/>
            <person name="Crous P."/>
            <person name="Grigoriev I."/>
        </authorList>
    </citation>
    <scope>NUCLEOTIDE SEQUENCE</scope>
    <source>
        <strain evidence="3">CBS 121410</strain>
    </source>
</reference>
<dbReference type="EMBL" id="ML978731">
    <property type="protein sequence ID" value="KAF2085426.1"/>
    <property type="molecule type" value="Genomic_DNA"/>
</dbReference>
<feature type="region of interest" description="Disordered" evidence="1">
    <location>
        <begin position="170"/>
        <end position="196"/>
    </location>
</feature>
<accession>A0A9P4LWT4</accession>
<evidence type="ECO:0000313" key="4">
    <source>
        <dbReference type="Proteomes" id="UP000799776"/>
    </source>
</evidence>
<dbReference type="OrthoDB" id="270639at2759"/>
<keyword evidence="3" id="KW-0378">Hydrolase</keyword>
<protein>
    <submittedName>
        <fullName evidence="3">Peptidyl-tRNA hydrolase domain-containing protein</fullName>
    </submittedName>
</protein>
<sequence>MLPSIRNLRVIRTVSCPTSPQSWRFFATKKKTETSTTTSEEEDVVAARKWLAQFNPETIPRSLCDISFSRSSGPGGQNVNKVSSKATLRITLSQLLPLLPRLLHSEVVKSRYCTTKTSDVVIQSDDSRKQNDNVQSSLAKLHRMIAEAGEKVVPGETSDAQKERVKNLYKAANASRLKAKKHQSSKKSARRGGFDD</sequence>
<dbReference type="GO" id="GO:0005762">
    <property type="term" value="C:mitochondrial large ribosomal subunit"/>
    <property type="evidence" value="ECO:0007669"/>
    <property type="project" value="TreeGrafter"/>
</dbReference>
<name>A0A9P4LWT4_9PEZI</name>
<dbReference type="Pfam" id="PF00472">
    <property type="entry name" value="RF-1"/>
    <property type="match status" value="1"/>
</dbReference>
<dbReference type="InterPro" id="IPR052104">
    <property type="entry name" value="Mito_Release_Factor_mL62"/>
</dbReference>
<dbReference type="AlphaFoldDB" id="A0A9P4LWT4"/>
<feature type="compositionally biased region" description="Basic residues" evidence="1">
    <location>
        <begin position="177"/>
        <end position="190"/>
    </location>
</feature>
<feature type="domain" description="Prokaryotic-type class I peptide chain release factors" evidence="2">
    <location>
        <begin position="58"/>
        <end position="190"/>
    </location>
</feature>
<dbReference type="PANTHER" id="PTHR11075:SF54">
    <property type="entry name" value="LARGE RIBOSOMAL SUBUNIT PROTEIN ML62"/>
    <property type="match status" value="1"/>
</dbReference>
<gene>
    <name evidence="3" type="ORF">K490DRAFT_46953</name>
</gene>
<comment type="caution">
    <text evidence="3">The sequence shown here is derived from an EMBL/GenBank/DDBJ whole genome shotgun (WGS) entry which is preliminary data.</text>
</comment>
<proteinExistence type="predicted"/>
<organism evidence="3 4">
    <name type="scientific">Saccharata proteae CBS 121410</name>
    <dbReference type="NCBI Taxonomy" id="1314787"/>
    <lineage>
        <taxon>Eukaryota</taxon>
        <taxon>Fungi</taxon>
        <taxon>Dikarya</taxon>
        <taxon>Ascomycota</taxon>
        <taxon>Pezizomycotina</taxon>
        <taxon>Dothideomycetes</taxon>
        <taxon>Dothideomycetes incertae sedis</taxon>
        <taxon>Botryosphaeriales</taxon>
        <taxon>Saccharataceae</taxon>
        <taxon>Saccharata</taxon>
    </lineage>
</organism>
<dbReference type="GO" id="GO:0004045">
    <property type="term" value="F:peptidyl-tRNA hydrolase activity"/>
    <property type="evidence" value="ECO:0007669"/>
    <property type="project" value="TreeGrafter"/>
</dbReference>